<dbReference type="AlphaFoldDB" id="A0A9P0PW61"/>
<comment type="caution">
    <text evidence="1">The sequence shown here is derived from an EMBL/GenBank/DDBJ whole genome shotgun (WGS) entry which is preliminary data.</text>
</comment>
<keyword evidence="2" id="KW-1185">Reference proteome</keyword>
<sequence length="67" mass="7806">MLLYGVFKSEKKKWSGYKVWVRADAFGAPIDYSRCYKLDDRIVQNLNNNANRDSNVYQHPVVNSQHG</sequence>
<dbReference type="Proteomes" id="UP001152888">
    <property type="component" value="Unassembled WGS sequence"/>
</dbReference>
<organism evidence="1 2">
    <name type="scientific">Acanthoscelides obtectus</name>
    <name type="common">Bean weevil</name>
    <name type="synonym">Bruchus obtectus</name>
    <dbReference type="NCBI Taxonomy" id="200917"/>
    <lineage>
        <taxon>Eukaryota</taxon>
        <taxon>Metazoa</taxon>
        <taxon>Ecdysozoa</taxon>
        <taxon>Arthropoda</taxon>
        <taxon>Hexapoda</taxon>
        <taxon>Insecta</taxon>
        <taxon>Pterygota</taxon>
        <taxon>Neoptera</taxon>
        <taxon>Endopterygota</taxon>
        <taxon>Coleoptera</taxon>
        <taxon>Polyphaga</taxon>
        <taxon>Cucujiformia</taxon>
        <taxon>Chrysomeloidea</taxon>
        <taxon>Chrysomelidae</taxon>
        <taxon>Bruchinae</taxon>
        <taxon>Bruchini</taxon>
        <taxon>Acanthoscelides</taxon>
    </lineage>
</organism>
<gene>
    <name evidence="1" type="ORF">ACAOBT_LOCUS26096</name>
</gene>
<proteinExistence type="predicted"/>
<reference evidence="1" key="1">
    <citation type="submission" date="2022-03" db="EMBL/GenBank/DDBJ databases">
        <authorList>
            <person name="Sayadi A."/>
        </authorList>
    </citation>
    <scope>NUCLEOTIDE SEQUENCE</scope>
</reference>
<name>A0A9P0PW61_ACAOB</name>
<evidence type="ECO:0000313" key="2">
    <source>
        <dbReference type="Proteomes" id="UP001152888"/>
    </source>
</evidence>
<evidence type="ECO:0000313" key="1">
    <source>
        <dbReference type="EMBL" id="CAH2001300.1"/>
    </source>
</evidence>
<accession>A0A9P0PW61</accession>
<dbReference type="EMBL" id="CAKOFQ010007442">
    <property type="protein sequence ID" value="CAH2001300.1"/>
    <property type="molecule type" value="Genomic_DNA"/>
</dbReference>
<protein>
    <submittedName>
        <fullName evidence="1">Uncharacterized protein</fullName>
    </submittedName>
</protein>